<dbReference type="Pfam" id="PF01522">
    <property type="entry name" value="Polysacc_deac_1"/>
    <property type="match status" value="1"/>
</dbReference>
<feature type="chain" id="PRO_5020185325" evidence="2">
    <location>
        <begin position="25"/>
        <end position="295"/>
    </location>
</feature>
<comment type="caution">
    <text evidence="4">The sequence shown here is derived from an EMBL/GenBank/DDBJ whole genome shotgun (WGS) entry which is preliminary data.</text>
</comment>
<evidence type="ECO:0000259" key="3">
    <source>
        <dbReference type="PROSITE" id="PS51677"/>
    </source>
</evidence>
<dbReference type="RefSeq" id="WP_133579148.1">
    <property type="nucleotide sequence ID" value="NZ_SNYJ01000002.1"/>
</dbReference>
<evidence type="ECO:0000256" key="1">
    <source>
        <dbReference type="SAM" id="MobiDB-lite"/>
    </source>
</evidence>
<proteinExistence type="predicted"/>
<dbReference type="InterPro" id="IPR011330">
    <property type="entry name" value="Glyco_hydro/deAcase_b/a-brl"/>
</dbReference>
<reference evidence="4 5" key="1">
    <citation type="submission" date="2019-03" db="EMBL/GenBank/DDBJ databases">
        <title>Genomic Encyclopedia of Type Strains, Phase IV (KMG-IV): sequencing the most valuable type-strain genomes for metagenomic binning, comparative biology and taxonomic classification.</title>
        <authorList>
            <person name="Goeker M."/>
        </authorList>
    </citation>
    <scope>NUCLEOTIDE SEQUENCE [LARGE SCALE GENOMIC DNA]</scope>
    <source>
        <strain evidence="4 5">DSM 28697</strain>
    </source>
</reference>
<dbReference type="Gene3D" id="3.20.20.370">
    <property type="entry name" value="Glycoside hydrolase/deacetylase"/>
    <property type="match status" value="1"/>
</dbReference>
<dbReference type="AlphaFoldDB" id="A0A4R6U8X8"/>
<sequence length="295" mass="32944">MKTWYVLCLVMVIALVGCQQGAPATTTDPEETTNEESSSETGEASSTPDETTTENGVTVRDDEESSEENVEDIAVGDNEDESEVPEPLYKLNETTFRVEPIADADENVVLLTFDDVPDTYGLEMAKKLKEMNVPAIFFVNGHFIQTEEKKQILKEIYDLGFSIGNHTFSHPNLSDLSPEEQTKEIIQVNDEVEAITVERPTFFRAPFGVNTDTSKQVVAEEGMVWMNWSYGYDFVKEYMSEDAIADIMVNAPELGPGANLLMHDREWTNAALEQIVTGLKEKGYSFVDPDTIQTP</sequence>
<keyword evidence="2" id="KW-0732">Signal</keyword>
<feature type="compositionally biased region" description="Low complexity" evidence="1">
    <location>
        <begin position="39"/>
        <end position="48"/>
    </location>
</feature>
<feature type="signal peptide" evidence="2">
    <location>
        <begin position="1"/>
        <end position="24"/>
    </location>
</feature>
<dbReference type="CDD" id="cd10917">
    <property type="entry name" value="CE4_NodB_like_6s_7s"/>
    <property type="match status" value="1"/>
</dbReference>
<dbReference type="InterPro" id="IPR050248">
    <property type="entry name" value="Polysacc_deacetylase_ArnD"/>
</dbReference>
<evidence type="ECO:0000256" key="2">
    <source>
        <dbReference type="SAM" id="SignalP"/>
    </source>
</evidence>
<dbReference type="OrthoDB" id="9806342at2"/>
<evidence type="ECO:0000313" key="5">
    <source>
        <dbReference type="Proteomes" id="UP000295632"/>
    </source>
</evidence>
<gene>
    <name evidence="4" type="ORF">EV213_102297</name>
</gene>
<feature type="domain" description="NodB homology" evidence="3">
    <location>
        <begin position="107"/>
        <end position="287"/>
    </location>
</feature>
<feature type="compositionally biased region" description="Acidic residues" evidence="1">
    <location>
        <begin position="28"/>
        <end position="38"/>
    </location>
</feature>
<feature type="compositionally biased region" description="Acidic residues" evidence="1">
    <location>
        <begin position="61"/>
        <end position="71"/>
    </location>
</feature>
<evidence type="ECO:0000313" key="4">
    <source>
        <dbReference type="EMBL" id="TDQ42266.1"/>
    </source>
</evidence>
<accession>A0A4R6U8X8</accession>
<dbReference type="InterPro" id="IPR002509">
    <property type="entry name" value="NODB_dom"/>
</dbReference>
<name>A0A4R6U8X8_9BACI</name>
<dbReference type="SUPFAM" id="SSF88713">
    <property type="entry name" value="Glycoside hydrolase/deacetylase"/>
    <property type="match status" value="1"/>
</dbReference>
<dbReference type="PROSITE" id="PS51677">
    <property type="entry name" value="NODB"/>
    <property type="match status" value="1"/>
</dbReference>
<dbReference type="PROSITE" id="PS51257">
    <property type="entry name" value="PROKAR_LIPOPROTEIN"/>
    <property type="match status" value="1"/>
</dbReference>
<protein>
    <submittedName>
        <fullName evidence="4">Peptidoglycan/xylan/chitin deacetylase (PgdA/CDA1 family)</fullName>
    </submittedName>
</protein>
<dbReference type="PANTHER" id="PTHR10587">
    <property type="entry name" value="GLYCOSYL TRANSFERASE-RELATED"/>
    <property type="match status" value="1"/>
</dbReference>
<dbReference type="Proteomes" id="UP000295632">
    <property type="component" value="Unassembled WGS sequence"/>
</dbReference>
<dbReference type="GO" id="GO:0005975">
    <property type="term" value="P:carbohydrate metabolic process"/>
    <property type="evidence" value="ECO:0007669"/>
    <property type="project" value="InterPro"/>
</dbReference>
<dbReference type="EMBL" id="SNYJ01000002">
    <property type="protein sequence ID" value="TDQ42266.1"/>
    <property type="molecule type" value="Genomic_DNA"/>
</dbReference>
<feature type="region of interest" description="Disordered" evidence="1">
    <location>
        <begin position="22"/>
        <end position="86"/>
    </location>
</feature>
<organism evidence="4 5">
    <name type="scientific">Aureibacillus halotolerans</name>
    <dbReference type="NCBI Taxonomy" id="1508390"/>
    <lineage>
        <taxon>Bacteria</taxon>
        <taxon>Bacillati</taxon>
        <taxon>Bacillota</taxon>
        <taxon>Bacilli</taxon>
        <taxon>Bacillales</taxon>
        <taxon>Bacillaceae</taxon>
        <taxon>Aureibacillus</taxon>
    </lineage>
</organism>
<keyword evidence="5" id="KW-1185">Reference proteome</keyword>
<dbReference type="GO" id="GO:0016810">
    <property type="term" value="F:hydrolase activity, acting on carbon-nitrogen (but not peptide) bonds"/>
    <property type="evidence" value="ECO:0007669"/>
    <property type="project" value="InterPro"/>
</dbReference>